<reference evidence="3" key="1">
    <citation type="journal article" date="2020" name="mSystems">
        <title>Genome- and Community-Level Interaction Insights into Carbon Utilization and Element Cycling Functions of Hydrothermarchaeota in Hydrothermal Sediment.</title>
        <authorList>
            <person name="Zhou Z."/>
            <person name="Liu Y."/>
            <person name="Xu W."/>
            <person name="Pan J."/>
            <person name="Luo Z.H."/>
            <person name="Li M."/>
        </authorList>
    </citation>
    <scope>NUCLEOTIDE SEQUENCE [LARGE SCALE GENOMIC DNA]</scope>
    <source>
        <strain evidence="3">SpSt-1</strain>
    </source>
</reference>
<dbReference type="EMBL" id="DRUB01000224">
    <property type="protein sequence ID" value="HHR97307.1"/>
    <property type="molecule type" value="Genomic_DNA"/>
</dbReference>
<accession>A0A7C5UY91</accession>
<gene>
    <name evidence="3" type="ORF">ENL47_11085</name>
</gene>
<evidence type="ECO:0000259" key="2">
    <source>
        <dbReference type="Pfam" id="PF01910"/>
    </source>
</evidence>
<name>A0A7C5UY91_9CREN</name>
<dbReference type="AlphaFoldDB" id="A0A7C5UY91"/>
<dbReference type="InterPro" id="IPR051614">
    <property type="entry name" value="UPF0045_domain"/>
</dbReference>
<feature type="domain" description="Thiamine-binding protein" evidence="2">
    <location>
        <begin position="6"/>
        <end position="97"/>
    </location>
</feature>
<dbReference type="InterPro" id="IPR029756">
    <property type="entry name" value="MTH1187/YkoF-like"/>
</dbReference>
<evidence type="ECO:0000313" key="3">
    <source>
        <dbReference type="EMBL" id="HHR97307.1"/>
    </source>
</evidence>
<comment type="caution">
    <text evidence="3">The sequence shown here is derived from an EMBL/GenBank/DDBJ whole genome shotgun (WGS) entry which is preliminary data.</text>
</comment>
<dbReference type="Pfam" id="PF01910">
    <property type="entry name" value="Thiamine_BP"/>
    <property type="match status" value="1"/>
</dbReference>
<dbReference type="NCBIfam" id="TIGR00106">
    <property type="entry name" value="MTH1187 family thiamine-binding protein"/>
    <property type="match status" value="1"/>
</dbReference>
<comment type="similarity">
    <text evidence="1">Belongs to the UPF0045 family.</text>
</comment>
<proteinExistence type="inferred from homology"/>
<evidence type="ECO:0000256" key="1">
    <source>
        <dbReference type="ARBA" id="ARBA00010272"/>
    </source>
</evidence>
<dbReference type="InterPro" id="IPR002767">
    <property type="entry name" value="Thiamine_BP"/>
</dbReference>
<dbReference type="GO" id="GO:0005829">
    <property type="term" value="C:cytosol"/>
    <property type="evidence" value="ECO:0007669"/>
    <property type="project" value="TreeGrafter"/>
</dbReference>
<organism evidence="3">
    <name type="scientific">Ignisphaera aggregans</name>
    <dbReference type="NCBI Taxonomy" id="334771"/>
    <lineage>
        <taxon>Archaea</taxon>
        <taxon>Thermoproteota</taxon>
        <taxon>Thermoprotei</taxon>
        <taxon>Desulfurococcales</taxon>
        <taxon>Desulfurococcaceae</taxon>
        <taxon>Ignisphaera</taxon>
    </lineage>
</organism>
<dbReference type="SUPFAM" id="SSF89957">
    <property type="entry name" value="MTH1187/YkoF-like"/>
    <property type="match status" value="1"/>
</dbReference>
<dbReference type="Gene3D" id="3.30.70.930">
    <property type="match status" value="1"/>
</dbReference>
<dbReference type="PANTHER" id="PTHR33777">
    <property type="entry name" value="UPF0045 PROTEIN ECM15"/>
    <property type="match status" value="1"/>
</dbReference>
<protein>
    <submittedName>
        <fullName evidence="3">MTH1187 family thiamine-binding protein</fullName>
    </submittedName>
</protein>
<sequence length="100" mass="11066">MAILIELRVIPIGTSSASLSSYIAKVIDVVKSSGYRYVLGPMGTSIEIRSFNDLAKLLNDTISVLRDMNVNRIVIDIAIDIRLDKETSLIDKVKSVEEKL</sequence>
<dbReference type="PANTHER" id="PTHR33777:SF1">
    <property type="entry name" value="UPF0045 PROTEIN ECM15"/>
    <property type="match status" value="1"/>
</dbReference>